<dbReference type="Pfam" id="PF00583">
    <property type="entry name" value="Acetyltransf_1"/>
    <property type="match status" value="1"/>
</dbReference>
<reference evidence="2" key="1">
    <citation type="submission" date="2023-11" db="EMBL/GenBank/DDBJ databases">
        <title>The genome sequences of three competitors of mushroom-forming fungi.</title>
        <authorList>
            <person name="Beijen E."/>
            <person name="Ohm R.A."/>
        </authorList>
    </citation>
    <scope>NUCLEOTIDE SEQUENCE</scope>
    <source>
        <strain evidence="2">CBS 100526</strain>
    </source>
</reference>
<evidence type="ECO:0000259" key="1">
    <source>
        <dbReference type="PROSITE" id="PS51186"/>
    </source>
</evidence>
<dbReference type="Gene3D" id="3.40.630.30">
    <property type="match status" value="1"/>
</dbReference>
<dbReference type="InterPro" id="IPR016181">
    <property type="entry name" value="Acyl_CoA_acyltransferase"/>
</dbReference>
<evidence type="ECO:0000313" key="2">
    <source>
        <dbReference type="EMBL" id="KAK4081290.1"/>
    </source>
</evidence>
<dbReference type="GeneID" id="87916951"/>
<dbReference type="Proteomes" id="UP001273209">
    <property type="component" value="Unassembled WGS sequence"/>
</dbReference>
<dbReference type="AlphaFoldDB" id="A0AAE1IJT7"/>
<proteinExistence type="predicted"/>
<accession>A0AAE1IJT7</accession>
<organism evidence="2 3">
    <name type="scientific">Trichoderma aggressivum f. europaeum</name>
    <dbReference type="NCBI Taxonomy" id="173218"/>
    <lineage>
        <taxon>Eukaryota</taxon>
        <taxon>Fungi</taxon>
        <taxon>Dikarya</taxon>
        <taxon>Ascomycota</taxon>
        <taxon>Pezizomycotina</taxon>
        <taxon>Sordariomycetes</taxon>
        <taxon>Hypocreomycetidae</taxon>
        <taxon>Hypocreales</taxon>
        <taxon>Hypocreaceae</taxon>
        <taxon>Trichoderma</taxon>
    </lineage>
</organism>
<dbReference type="PANTHER" id="PTHR43617:SF9">
    <property type="entry name" value="GNAT FAMILY ACETYLTRANSFERASE"/>
    <property type="match status" value="1"/>
</dbReference>
<keyword evidence="3" id="KW-1185">Reference proteome</keyword>
<comment type="caution">
    <text evidence="2">The sequence shown here is derived from an EMBL/GenBank/DDBJ whole genome shotgun (WGS) entry which is preliminary data.</text>
</comment>
<dbReference type="SUPFAM" id="SSF55729">
    <property type="entry name" value="Acyl-CoA N-acyltransferases (Nat)"/>
    <property type="match status" value="1"/>
</dbReference>
<protein>
    <recommendedName>
        <fullName evidence="1">N-acetyltransferase domain-containing protein</fullName>
    </recommendedName>
</protein>
<dbReference type="PROSITE" id="PS51186">
    <property type="entry name" value="GNAT"/>
    <property type="match status" value="1"/>
</dbReference>
<name>A0AAE1IJT7_9HYPO</name>
<dbReference type="PANTHER" id="PTHR43617">
    <property type="entry name" value="L-AMINO ACID N-ACETYLTRANSFERASE"/>
    <property type="match status" value="1"/>
</dbReference>
<feature type="domain" description="N-acetyltransferase" evidence="1">
    <location>
        <begin position="30"/>
        <end position="202"/>
    </location>
</feature>
<dbReference type="RefSeq" id="XP_062758439.1">
    <property type="nucleotide sequence ID" value="XM_062897046.1"/>
</dbReference>
<dbReference type="InterPro" id="IPR050276">
    <property type="entry name" value="MshD_Acetyltransferase"/>
</dbReference>
<dbReference type="EMBL" id="JAWRVG010000007">
    <property type="protein sequence ID" value="KAK4081290.1"/>
    <property type="molecule type" value="Genomic_DNA"/>
</dbReference>
<gene>
    <name evidence="2" type="ORF">Triagg1_2822</name>
</gene>
<dbReference type="GO" id="GO:0016747">
    <property type="term" value="F:acyltransferase activity, transferring groups other than amino-acyl groups"/>
    <property type="evidence" value="ECO:0007669"/>
    <property type="project" value="InterPro"/>
</dbReference>
<dbReference type="InterPro" id="IPR000182">
    <property type="entry name" value="GNAT_dom"/>
</dbReference>
<sequence>MKLDARNTRCVTNFIVLSPLGSDNMASSNLRFRPATVEDAGQIQQLVESAFRAVDSRPDWTGIAELASTFRISVEEVMPRIVNPDNAVLMALDDTDTLVASIEVAKRGIDCGRISMIAVNERYQQGGVGRSVLAYAEAYCRQTWNVEKFSLNALSTRKTLIEWYMRQGYQKTGETMPFPRERFASVALPDDICFIEMEKGFSSTGEKGQSV</sequence>
<dbReference type="CDD" id="cd04301">
    <property type="entry name" value="NAT_SF"/>
    <property type="match status" value="1"/>
</dbReference>
<evidence type="ECO:0000313" key="3">
    <source>
        <dbReference type="Proteomes" id="UP001273209"/>
    </source>
</evidence>